<dbReference type="AlphaFoldDB" id="F3L1E9"/>
<dbReference type="SUPFAM" id="SSF53067">
    <property type="entry name" value="Actin-like ATPase domain"/>
    <property type="match status" value="1"/>
</dbReference>
<comment type="caution">
    <text evidence="13">The sequence shown here is derived from an EMBL/GenBank/DDBJ whole genome shotgun (WGS) entry which is preliminary data.</text>
</comment>
<evidence type="ECO:0000256" key="6">
    <source>
        <dbReference type="ARBA" id="ARBA00022692"/>
    </source>
</evidence>
<feature type="domain" description="GspL cytoplasmic actin-ATPase-like" evidence="11">
    <location>
        <begin position="36"/>
        <end position="234"/>
    </location>
</feature>
<dbReference type="InterPro" id="IPR024230">
    <property type="entry name" value="GspL_cyto_dom"/>
</dbReference>
<reference evidence="13 14" key="1">
    <citation type="journal article" date="2011" name="J. Bacteriol.">
        <title>Genome sequence of strain IMCC3088, a proteorhodopsin-containing marine bacterium belonging to the OM60/NOR5 clade.</title>
        <authorList>
            <person name="Jang Y."/>
            <person name="Oh H.M."/>
            <person name="Kang I."/>
            <person name="Lee K."/>
            <person name="Yang S.J."/>
            <person name="Cho J.C."/>
        </authorList>
    </citation>
    <scope>NUCLEOTIDE SEQUENCE [LARGE SCALE GENOMIC DNA]</scope>
    <source>
        <strain evidence="13 14">IMCC3088</strain>
    </source>
</reference>
<dbReference type="OrthoDB" id="7011844at2"/>
<feature type="domain" description="GspL periplasmic" evidence="12">
    <location>
        <begin position="239"/>
        <end position="393"/>
    </location>
</feature>
<comment type="similarity">
    <text evidence="2 10">Belongs to the GSP L family.</text>
</comment>
<evidence type="ECO:0000256" key="7">
    <source>
        <dbReference type="ARBA" id="ARBA00022927"/>
    </source>
</evidence>
<keyword evidence="6" id="KW-0812">Transmembrane</keyword>
<evidence type="ECO:0000256" key="4">
    <source>
        <dbReference type="ARBA" id="ARBA00022475"/>
    </source>
</evidence>
<evidence type="ECO:0000259" key="12">
    <source>
        <dbReference type="Pfam" id="PF12693"/>
    </source>
</evidence>
<evidence type="ECO:0000256" key="9">
    <source>
        <dbReference type="ARBA" id="ARBA00023136"/>
    </source>
</evidence>
<dbReference type="InterPro" id="IPR007812">
    <property type="entry name" value="T2SS_protein-GspL"/>
</dbReference>
<dbReference type="GO" id="GO:0015628">
    <property type="term" value="P:protein secretion by the type II secretion system"/>
    <property type="evidence" value="ECO:0007669"/>
    <property type="project" value="InterPro"/>
</dbReference>
<dbReference type="GO" id="GO:0015627">
    <property type="term" value="C:type II protein secretion system complex"/>
    <property type="evidence" value="ECO:0007669"/>
    <property type="project" value="InterPro"/>
</dbReference>
<sequence>MKAVIKYDESGVLVLQRLQVHATPVPLATPDGMAQLHALLQNDRSSVVFAFPSEQATLLTHQVEKAERKLLSQSLPYSLEDRLAEDIDELHFAHRWLNEGEIAVAVVRKALMDDWQQEPAMSPVGQWVPDTLLLPVSSNQWVVVVEASRCLVRVSDERAFVCQPDLLNVFLSASLESGAPDSIVVYSSSESQLPDLDATLRDLMLVRKGGWLDAVMMSSEVPALLNLRQGSYAPILPWASWWQQWRWVAATLLGAALIQGVLSYSQFQQAQSVNLDIRRDIETRYREVYPQGAIVDAEKQLERQLRSLRGDAQSAGFMSLLEQAGAVLNAVPGTQLINLNYTDRNSQLGLTLMASDFDALETLRSKLASAGLKVELENSSAQGDQVRARLRVGGQ</sequence>
<evidence type="ECO:0000256" key="2">
    <source>
        <dbReference type="ARBA" id="ARBA00005318"/>
    </source>
</evidence>
<dbReference type="GO" id="GO:0009276">
    <property type="term" value="C:Gram-negative-bacterium-type cell wall"/>
    <property type="evidence" value="ECO:0007669"/>
    <property type="project" value="InterPro"/>
</dbReference>
<dbReference type="Gene3D" id="3.30.420.380">
    <property type="match status" value="1"/>
</dbReference>
<accession>F3L1E9</accession>
<evidence type="ECO:0000256" key="3">
    <source>
        <dbReference type="ARBA" id="ARBA00022448"/>
    </source>
</evidence>
<protein>
    <recommendedName>
        <fullName evidence="10">Type II secretion system protein L</fullName>
        <shortName evidence="10">T2SS protein L</shortName>
    </recommendedName>
</protein>
<dbReference type="eggNOG" id="COG3297">
    <property type="taxonomic scope" value="Bacteria"/>
</dbReference>
<evidence type="ECO:0000313" key="14">
    <source>
        <dbReference type="Proteomes" id="UP000005615"/>
    </source>
</evidence>
<comment type="function">
    <text evidence="10">Inner membrane component of the type II secretion system required for the energy-dependent secretion of extracellular factors such as proteases and toxins from the periplasm.</text>
</comment>
<dbReference type="NCBIfam" id="TIGR01709">
    <property type="entry name" value="typeII_sec_gspL"/>
    <property type="match status" value="1"/>
</dbReference>
<keyword evidence="14" id="KW-1185">Reference proteome</keyword>
<evidence type="ECO:0000256" key="1">
    <source>
        <dbReference type="ARBA" id="ARBA00004377"/>
    </source>
</evidence>
<keyword evidence="9" id="KW-0472">Membrane</keyword>
<dbReference type="Gene3D" id="3.30.420.370">
    <property type="match status" value="1"/>
</dbReference>
<dbReference type="GO" id="GO:0005886">
    <property type="term" value="C:plasma membrane"/>
    <property type="evidence" value="ECO:0007669"/>
    <property type="project" value="UniProtKB-SubCell"/>
</dbReference>
<dbReference type="Pfam" id="PF05134">
    <property type="entry name" value="T2SSL"/>
    <property type="match status" value="1"/>
</dbReference>
<name>F3L1E9_9GAMM</name>
<evidence type="ECO:0000259" key="11">
    <source>
        <dbReference type="Pfam" id="PF05134"/>
    </source>
</evidence>
<keyword evidence="4" id="KW-1003">Cell membrane</keyword>
<keyword evidence="7 10" id="KW-0653">Protein transport</keyword>
<organism evidence="13 14">
    <name type="scientific">Aequoribacter fuscus</name>
    <dbReference type="NCBI Taxonomy" id="2518989"/>
    <lineage>
        <taxon>Bacteria</taxon>
        <taxon>Pseudomonadati</taxon>
        <taxon>Pseudomonadota</taxon>
        <taxon>Gammaproteobacteria</taxon>
        <taxon>Cellvibrionales</taxon>
        <taxon>Halieaceae</taxon>
        <taxon>Aequoribacter</taxon>
    </lineage>
</organism>
<evidence type="ECO:0000256" key="10">
    <source>
        <dbReference type="PIRNR" id="PIRNR015761"/>
    </source>
</evidence>
<dbReference type="EMBL" id="AEIG01000030">
    <property type="protein sequence ID" value="EGG29841.1"/>
    <property type="molecule type" value="Genomic_DNA"/>
</dbReference>
<dbReference type="Proteomes" id="UP000005615">
    <property type="component" value="Unassembled WGS sequence"/>
</dbReference>
<dbReference type="PIRSF" id="PIRSF015761">
    <property type="entry name" value="Protein_L"/>
    <property type="match status" value="1"/>
</dbReference>
<dbReference type="Gene3D" id="3.30.1360.100">
    <property type="entry name" value="General secretion pathway protein M, EpsM"/>
    <property type="match status" value="1"/>
</dbReference>
<evidence type="ECO:0000256" key="5">
    <source>
        <dbReference type="ARBA" id="ARBA00022519"/>
    </source>
</evidence>
<keyword evidence="8" id="KW-1133">Transmembrane helix</keyword>
<comment type="subcellular location">
    <subcellularLocation>
        <location evidence="1">Cell inner membrane</location>
        <topology evidence="1">Single-pass membrane protein</topology>
    </subcellularLocation>
</comment>
<proteinExistence type="inferred from homology"/>
<evidence type="ECO:0000256" key="8">
    <source>
        <dbReference type="ARBA" id="ARBA00022989"/>
    </source>
</evidence>
<keyword evidence="3 10" id="KW-0813">Transport</keyword>
<dbReference type="InterPro" id="IPR043129">
    <property type="entry name" value="ATPase_NBD"/>
</dbReference>
<dbReference type="RefSeq" id="WP_009575551.1">
    <property type="nucleotide sequence ID" value="NZ_AEIG01000030.1"/>
</dbReference>
<dbReference type="Pfam" id="PF12693">
    <property type="entry name" value="GspL_C"/>
    <property type="match status" value="1"/>
</dbReference>
<dbReference type="InterPro" id="IPR025691">
    <property type="entry name" value="GspL_pp_dom"/>
</dbReference>
<evidence type="ECO:0000313" key="13">
    <source>
        <dbReference type="EMBL" id="EGG29841.1"/>
    </source>
</evidence>
<keyword evidence="5" id="KW-0997">Cell inner membrane</keyword>
<dbReference type="CDD" id="cd24017">
    <property type="entry name" value="ASKHA_T2SSL_N"/>
    <property type="match status" value="1"/>
</dbReference>
<gene>
    <name evidence="13" type="ORF">IMCC3088_1289</name>
</gene>
<dbReference type="STRING" id="2518989.IMCC3088_1289"/>